<reference evidence="1" key="1">
    <citation type="submission" date="2016-08" db="EMBL/GenBank/DDBJ databases">
        <title>Complete Genome Seqeunce of Paenibacillus sp. BIHB 4019 from tea rhizoplane.</title>
        <authorList>
            <person name="Thakur R."/>
            <person name="Swarnkar M.K."/>
            <person name="Gulati A."/>
        </authorList>
    </citation>
    <scope>NUCLEOTIDE SEQUENCE [LARGE SCALE GENOMIC DNA]</scope>
    <source>
        <strain evidence="1">BIHB4019</strain>
    </source>
</reference>
<dbReference type="EMBL" id="CP016808">
    <property type="protein sequence ID" value="ANY67312.1"/>
    <property type="molecule type" value="Genomic_DNA"/>
</dbReference>
<gene>
    <name evidence="1" type="ORF">BBD42_13130</name>
</gene>
<accession>A0A1B2DHW5</accession>
<name>A0A1B2DHW5_9BACL</name>
<evidence type="ECO:0000313" key="1">
    <source>
        <dbReference type="EMBL" id="ANY67312.1"/>
    </source>
</evidence>
<dbReference type="RefSeq" id="WP_099518523.1">
    <property type="nucleotide sequence ID" value="NZ_CP016808.1"/>
</dbReference>
<proteinExistence type="predicted"/>
<sequence>MLELIPVIFANDSGGVTPVNPLISDSFDRADSASSLGNADTGQTWTVHTGTWGIQGQRAYTPSGTENYATIDSGIVDYRAEVTLSVRVNRSGLVFRFLDSANYYRFVLSSTTVFLQRRLLGVTTSLSSFTVTPADGDVLRVVLNGMNIMAYYNGELKANVNDITFLLPTRVGMESAGSSCRLDNFKVEV</sequence>
<protein>
    <submittedName>
        <fullName evidence="1">Uncharacterized protein</fullName>
    </submittedName>
</protein>
<dbReference type="AlphaFoldDB" id="A0A1B2DHW5"/>
<dbReference type="Gene3D" id="2.60.120.560">
    <property type="entry name" value="Exo-inulinase, domain 1"/>
    <property type="match status" value="1"/>
</dbReference>
<organism evidence="1">
    <name type="scientific">Paenibacillus sp. BIHB 4019</name>
    <dbReference type="NCBI Taxonomy" id="1870819"/>
    <lineage>
        <taxon>Bacteria</taxon>
        <taxon>Bacillati</taxon>
        <taxon>Bacillota</taxon>
        <taxon>Bacilli</taxon>
        <taxon>Bacillales</taxon>
        <taxon>Paenibacillaceae</taxon>
        <taxon>Paenibacillus</taxon>
    </lineage>
</organism>